<protein>
    <submittedName>
        <fullName evidence="1">Uncharacterized protein</fullName>
    </submittedName>
</protein>
<keyword evidence="2" id="KW-1185">Reference proteome</keyword>
<organism evidence="1 2">
    <name type="scientific">Elysia marginata</name>
    <dbReference type="NCBI Taxonomy" id="1093978"/>
    <lineage>
        <taxon>Eukaryota</taxon>
        <taxon>Metazoa</taxon>
        <taxon>Spiralia</taxon>
        <taxon>Lophotrochozoa</taxon>
        <taxon>Mollusca</taxon>
        <taxon>Gastropoda</taxon>
        <taxon>Heterobranchia</taxon>
        <taxon>Euthyneura</taxon>
        <taxon>Panpulmonata</taxon>
        <taxon>Sacoglossa</taxon>
        <taxon>Placobranchoidea</taxon>
        <taxon>Plakobranchidae</taxon>
        <taxon>Elysia</taxon>
    </lineage>
</organism>
<dbReference type="AlphaFoldDB" id="A0AAV4H1M3"/>
<reference evidence="1 2" key="1">
    <citation type="journal article" date="2021" name="Elife">
        <title>Chloroplast acquisition without the gene transfer in kleptoplastic sea slugs, Plakobranchus ocellatus.</title>
        <authorList>
            <person name="Maeda T."/>
            <person name="Takahashi S."/>
            <person name="Yoshida T."/>
            <person name="Shimamura S."/>
            <person name="Takaki Y."/>
            <person name="Nagai Y."/>
            <person name="Toyoda A."/>
            <person name="Suzuki Y."/>
            <person name="Arimoto A."/>
            <person name="Ishii H."/>
            <person name="Satoh N."/>
            <person name="Nishiyama T."/>
            <person name="Hasebe M."/>
            <person name="Maruyama T."/>
            <person name="Minagawa J."/>
            <person name="Obokata J."/>
            <person name="Shigenobu S."/>
        </authorList>
    </citation>
    <scope>NUCLEOTIDE SEQUENCE [LARGE SCALE GENOMIC DNA]</scope>
</reference>
<gene>
    <name evidence="1" type="ORF">ElyMa_000825100</name>
</gene>
<evidence type="ECO:0000313" key="2">
    <source>
        <dbReference type="Proteomes" id="UP000762676"/>
    </source>
</evidence>
<name>A0AAV4H1M3_9GAST</name>
<dbReference type="EMBL" id="BMAT01001697">
    <property type="protein sequence ID" value="GFR90696.1"/>
    <property type="molecule type" value="Genomic_DNA"/>
</dbReference>
<dbReference type="Proteomes" id="UP000762676">
    <property type="component" value="Unassembled WGS sequence"/>
</dbReference>
<comment type="caution">
    <text evidence="1">The sequence shown here is derived from an EMBL/GenBank/DDBJ whole genome shotgun (WGS) entry which is preliminary data.</text>
</comment>
<proteinExistence type="predicted"/>
<sequence>MCSIATPVLFTKYESSPDKVVIIDDQSKIDVTCSIATPVLFTKYESSPEKVVIIDDQTKIDPQLKNRASLKVPSARLNE</sequence>
<evidence type="ECO:0000313" key="1">
    <source>
        <dbReference type="EMBL" id="GFR90696.1"/>
    </source>
</evidence>
<accession>A0AAV4H1M3</accession>